<evidence type="ECO:0000313" key="2">
    <source>
        <dbReference type="Proteomes" id="UP000834106"/>
    </source>
</evidence>
<keyword evidence="2" id="KW-1185">Reference proteome</keyword>
<accession>A0AAD2AA73</accession>
<dbReference type="Proteomes" id="UP000834106">
    <property type="component" value="Chromosome 20"/>
</dbReference>
<organism evidence="1 2">
    <name type="scientific">Fraxinus pennsylvanica</name>
    <dbReference type="NCBI Taxonomy" id="56036"/>
    <lineage>
        <taxon>Eukaryota</taxon>
        <taxon>Viridiplantae</taxon>
        <taxon>Streptophyta</taxon>
        <taxon>Embryophyta</taxon>
        <taxon>Tracheophyta</taxon>
        <taxon>Spermatophyta</taxon>
        <taxon>Magnoliopsida</taxon>
        <taxon>eudicotyledons</taxon>
        <taxon>Gunneridae</taxon>
        <taxon>Pentapetalae</taxon>
        <taxon>asterids</taxon>
        <taxon>lamiids</taxon>
        <taxon>Lamiales</taxon>
        <taxon>Oleaceae</taxon>
        <taxon>Oleeae</taxon>
        <taxon>Fraxinus</taxon>
    </lineage>
</organism>
<sequence>MLNPTGSLDLRRLTYSLALTSPASKCETPFCSGTCFATFSLWKLKNTNLPKKRESPVLKLITSEGLSSALILRLLGLALVRQKVAEMGFWKVVSVGLLRGLRPWKVGVENKVDAIMVVVGGGGFGYYVDKGSVDIINQR</sequence>
<proteinExistence type="predicted"/>
<reference evidence="1" key="1">
    <citation type="submission" date="2023-05" db="EMBL/GenBank/DDBJ databases">
        <authorList>
            <person name="Huff M."/>
        </authorList>
    </citation>
    <scope>NUCLEOTIDE SEQUENCE</scope>
</reference>
<dbReference type="AlphaFoldDB" id="A0AAD2AA73"/>
<protein>
    <submittedName>
        <fullName evidence="1">Uncharacterized protein</fullName>
    </submittedName>
</protein>
<gene>
    <name evidence="1" type="ORF">FPE_LOCUS31498</name>
</gene>
<dbReference type="EMBL" id="OU503055">
    <property type="protein sequence ID" value="CAI9784068.1"/>
    <property type="molecule type" value="Genomic_DNA"/>
</dbReference>
<evidence type="ECO:0000313" key="1">
    <source>
        <dbReference type="EMBL" id="CAI9784068.1"/>
    </source>
</evidence>
<name>A0AAD2AA73_9LAMI</name>